<dbReference type="Gene3D" id="1.10.246.130">
    <property type="match status" value="1"/>
</dbReference>
<dbReference type="PANTHER" id="PTHR43881:SF1">
    <property type="entry name" value="GAMMA-GLUTAMYLTRANSPEPTIDASE (AFU_ORTHOLOGUE AFUA_4G13580)"/>
    <property type="match status" value="1"/>
</dbReference>
<dbReference type="OrthoDB" id="2015213at2759"/>
<dbReference type="EMBL" id="PQFF01000129">
    <property type="protein sequence ID" value="RHZ80230.1"/>
    <property type="molecule type" value="Genomic_DNA"/>
</dbReference>
<dbReference type="Gene3D" id="3.60.20.40">
    <property type="match status" value="1"/>
</dbReference>
<dbReference type="Pfam" id="PF01019">
    <property type="entry name" value="G_glu_transpept"/>
    <property type="match status" value="1"/>
</dbReference>
<keyword evidence="2" id="KW-1185">Reference proteome</keyword>
<dbReference type="InterPro" id="IPR052896">
    <property type="entry name" value="GGT-like_enzyme"/>
</dbReference>
<proteinExistence type="predicted"/>
<reference evidence="1 2" key="1">
    <citation type="submission" date="2018-08" db="EMBL/GenBank/DDBJ databases">
        <title>Genome and evolution of the arbuscular mycorrhizal fungus Diversispora epigaea (formerly Glomus versiforme) and its bacterial endosymbionts.</title>
        <authorList>
            <person name="Sun X."/>
            <person name="Fei Z."/>
            <person name="Harrison M."/>
        </authorList>
    </citation>
    <scope>NUCLEOTIDE SEQUENCE [LARGE SCALE GENOMIC DNA]</scope>
    <source>
        <strain evidence="1 2">IT104</strain>
    </source>
</reference>
<dbReference type="InterPro" id="IPR043137">
    <property type="entry name" value="GGT_ssub_C"/>
</dbReference>
<gene>
    <name evidence="1" type="ORF">Glove_138g50</name>
</gene>
<protein>
    <recommendedName>
        <fullName evidence="3">Gamma-glutamyltransferase</fullName>
    </recommendedName>
</protein>
<organism evidence="1 2">
    <name type="scientific">Diversispora epigaea</name>
    <dbReference type="NCBI Taxonomy" id="1348612"/>
    <lineage>
        <taxon>Eukaryota</taxon>
        <taxon>Fungi</taxon>
        <taxon>Fungi incertae sedis</taxon>
        <taxon>Mucoromycota</taxon>
        <taxon>Glomeromycotina</taxon>
        <taxon>Glomeromycetes</taxon>
        <taxon>Diversisporales</taxon>
        <taxon>Diversisporaceae</taxon>
        <taxon>Diversispora</taxon>
    </lineage>
</organism>
<dbReference type="AlphaFoldDB" id="A0A397J5X9"/>
<accession>A0A397J5X9</accession>
<name>A0A397J5X9_9GLOM</name>
<dbReference type="STRING" id="1348612.A0A397J5X9"/>
<dbReference type="InterPro" id="IPR029055">
    <property type="entry name" value="Ntn_hydrolases_N"/>
</dbReference>
<evidence type="ECO:0008006" key="3">
    <source>
        <dbReference type="Google" id="ProtNLM"/>
    </source>
</evidence>
<dbReference type="PRINTS" id="PR01210">
    <property type="entry name" value="GGTRANSPTASE"/>
</dbReference>
<dbReference type="PANTHER" id="PTHR43881">
    <property type="entry name" value="GAMMA-GLUTAMYLTRANSPEPTIDASE (AFU_ORTHOLOGUE AFUA_4G13580)"/>
    <property type="match status" value="1"/>
</dbReference>
<dbReference type="SUPFAM" id="SSF56235">
    <property type="entry name" value="N-terminal nucleophile aminohydrolases (Ntn hydrolases)"/>
    <property type="match status" value="1"/>
</dbReference>
<evidence type="ECO:0000313" key="1">
    <source>
        <dbReference type="EMBL" id="RHZ80230.1"/>
    </source>
</evidence>
<dbReference type="Proteomes" id="UP000266861">
    <property type="component" value="Unassembled WGS sequence"/>
</dbReference>
<sequence>MEEAFICFPSRRSVVYSTHAMVASSQPLACQAGLDILKKGGNSADAAIAIAAALNVTEPASTGIGGDCFCLFYDAKNKKVNALNGSGRSPAKLTLEYVRNTLGINNQNNIPMNNINAATVPGAAAAWVDTINYFGSGKLNLSEILQPAINLAENGFPVSEISAWMWKKGQKDLLMASPNGGDMLINGHAPKTGEIMLMPKLARTFRKLAEKGRDGFYKGEIAQAIVNLVQSKGGVMSLDDLAAHTTSRVDPISIDYKGFTIWECPPNGQGITALMALGILGSLQESGKINDLSKMQHNSVEYLHAIIESLRLAFEDTKYYVCDPEDYHIPVKELLSKKYLAKRAQLFDSTKATVDIEKGSPDNSSDTVYFSVVDDEGNACSYINSNFHGFGTAAIPEECGFTLQSRGASFVLKEGHPNCLKPNKRPYHTIIPSIVTKDGELWLSFGVMGAYMQPQGHVQVFLNMVEHKFNPQVALDAPRIMIEPFCPKDLTSVIYIEDGIGNNNNKDNVDDGDNDDGNNDNVDYDINKNKNDIKKQLENLGHNIVITKEWDRAIFGRGQVIQRIIDENTGIRVWCGGSDPRGDGQVIGW</sequence>
<dbReference type="InterPro" id="IPR043138">
    <property type="entry name" value="GGT_lsub"/>
</dbReference>
<comment type="caution">
    <text evidence="1">The sequence shown here is derived from an EMBL/GenBank/DDBJ whole genome shotgun (WGS) entry which is preliminary data.</text>
</comment>
<evidence type="ECO:0000313" key="2">
    <source>
        <dbReference type="Proteomes" id="UP000266861"/>
    </source>
</evidence>